<dbReference type="EMBL" id="JBHSAO010000008">
    <property type="protein sequence ID" value="MFC4024298.1"/>
    <property type="molecule type" value="Genomic_DNA"/>
</dbReference>
<evidence type="ECO:0000313" key="1">
    <source>
        <dbReference type="EMBL" id="MFC4024298.1"/>
    </source>
</evidence>
<evidence type="ECO:0000313" key="2">
    <source>
        <dbReference type="Proteomes" id="UP001595772"/>
    </source>
</evidence>
<keyword evidence="2" id="KW-1185">Reference proteome</keyword>
<sequence length="143" mass="16788">MKKVIVSTKENLVYGTLIWIYASNKKVYHSSRCIDGDAAFSEYDSHYMGKVHELYRNQEKQPALFDRMLAKSDRIFGVCLNNRRLDNGAKDVKVLFFPNWEDVQEFAENDFPVLAETRQNKKIEAKQKWMERGKAFSNKKKTI</sequence>
<proteinExistence type="predicted"/>
<gene>
    <name evidence="1" type="ORF">ACFOUV_10885</name>
</gene>
<reference evidence="2" key="1">
    <citation type="journal article" date="2019" name="Int. J. Syst. Evol. Microbiol.">
        <title>The Global Catalogue of Microorganisms (GCM) 10K type strain sequencing project: providing services to taxonomists for standard genome sequencing and annotation.</title>
        <authorList>
            <consortium name="The Broad Institute Genomics Platform"/>
            <consortium name="The Broad Institute Genome Sequencing Center for Infectious Disease"/>
            <person name="Wu L."/>
            <person name="Ma J."/>
        </authorList>
    </citation>
    <scope>NUCLEOTIDE SEQUENCE [LARGE SCALE GENOMIC DNA]</scope>
    <source>
        <strain evidence="2">IBRC-M 10703</strain>
    </source>
</reference>
<protein>
    <submittedName>
        <fullName evidence="1">Uncharacterized protein</fullName>
    </submittedName>
</protein>
<organism evidence="1 2">
    <name type="scientific">Oceanobacillus longus</name>
    <dbReference type="NCBI Taxonomy" id="930120"/>
    <lineage>
        <taxon>Bacteria</taxon>
        <taxon>Bacillati</taxon>
        <taxon>Bacillota</taxon>
        <taxon>Bacilli</taxon>
        <taxon>Bacillales</taxon>
        <taxon>Bacillaceae</taxon>
        <taxon>Oceanobacillus</taxon>
    </lineage>
</organism>
<comment type="caution">
    <text evidence="1">The sequence shown here is derived from an EMBL/GenBank/DDBJ whole genome shotgun (WGS) entry which is preliminary data.</text>
</comment>
<dbReference type="Proteomes" id="UP001595772">
    <property type="component" value="Unassembled WGS sequence"/>
</dbReference>
<accession>A0ABV8GZU6</accession>
<name>A0ABV8GZU6_9BACI</name>
<dbReference type="RefSeq" id="WP_379496799.1">
    <property type="nucleotide sequence ID" value="NZ_JBHSAO010000008.1"/>
</dbReference>